<evidence type="ECO:0000313" key="3">
    <source>
        <dbReference type="Proteomes" id="UP001232445"/>
    </source>
</evidence>
<dbReference type="Gene3D" id="1.10.287.880">
    <property type="entry name" value="Hypothetical protein YfhH domain"/>
    <property type="match status" value="1"/>
</dbReference>
<keyword evidence="1" id="KW-0175">Coiled coil</keyword>
<sequence>MTRMSEMSREELEREMRRLLAEARKKEQAGFISEANILEQKFYMAKSYLMDPAEIKIGGTYRVVGEKGIFTVEYINGVFAWGKLDTSPEERGFPIGRLEEVKEN</sequence>
<evidence type="ECO:0000313" key="2">
    <source>
        <dbReference type="EMBL" id="MDQ0340052.1"/>
    </source>
</evidence>
<comment type="caution">
    <text evidence="2">The sequence shown here is derived from an EMBL/GenBank/DDBJ whole genome shotgun (WGS) entry which is preliminary data.</text>
</comment>
<accession>A0ABU0CXH5</accession>
<keyword evidence="3" id="KW-1185">Reference proteome</keyword>
<gene>
    <name evidence="2" type="ORF">J2S00_002847</name>
</gene>
<dbReference type="InterPro" id="IPR036289">
    <property type="entry name" value="YfhH"/>
</dbReference>
<organism evidence="2 3">
    <name type="scientific">Caldalkalibacillus uzonensis</name>
    <dbReference type="NCBI Taxonomy" id="353224"/>
    <lineage>
        <taxon>Bacteria</taxon>
        <taxon>Bacillati</taxon>
        <taxon>Bacillota</taxon>
        <taxon>Bacilli</taxon>
        <taxon>Bacillales</taxon>
        <taxon>Bacillaceae</taxon>
        <taxon>Caldalkalibacillus</taxon>
    </lineage>
</organism>
<dbReference type="Gene3D" id="2.30.30.340">
    <property type="entry name" value="Hypothetical protein YfhH like domains"/>
    <property type="match status" value="1"/>
</dbReference>
<name>A0ABU0CXH5_9BACI</name>
<protein>
    <recommendedName>
        <fullName evidence="4">DUF1811 family protein</fullName>
    </recommendedName>
</protein>
<reference evidence="2 3" key="1">
    <citation type="submission" date="2023-07" db="EMBL/GenBank/DDBJ databases">
        <title>Genomic Encyclopedia of Type Strains, Phase IV (KMG-IV): sequencing the most valuable type-strain genomes for metagenomic binning, comparative biology and taxonomic classification.</title>
        <authorList>
            <person name="Goeker M."/>
        </authorList>
    </citation>
    <scope>NUCLEOTIDE SEQUENCE [LARGE SCALE GENOMIC DNA]</scope>
    <source>
        <strain evidence="2 3">DSM 17740</strain>
    </source>
</reference>
<dbReference type="EMBL" id="JAUSUQ010000011">
    <property type="protein sequence ID" value="MDQ0340052.1"/>
    <property type="molecule type" value="Genomic_DNA"/>
</dbReference>
<dbReference type="Proteomes" id="UP001232445">
    <property type="component" value="Unassembled WGS sequence"/>
</dbReference>
<evidence type="ECO:0008006" key="4">
    <source>
        <dbReference type="Google" id="ProtNLM"/>
    </source>
</evidence>
<feature type="coiled-coil region" evidence="1">
    <location>
        <begin position="2"/>
        <end position="29"/>
    </location>
</feature>
<evidence type="ECO:0000256" key="1">
    <source>
        <dbReference type="SAM" id="Coils"/>
    </source>
</evidence>
<dbReference type="SUPFAM" id="SSF101697">
    <property type="entry name" value="Hypothetical protein YfhH"/>
    <property type="match status" value="1"/>
</dbReference>
<proteinExistence type="predicted"/>
<dbReference type="Pfam" id="PF08838">
    <property type="entry name" value="DUF1811"/>
    <property type="match status" value="1"/>
</dbReference>
<dbReference type="InterPro" id="IPR014938">
    <property type="entry name" value="YfhH-like"/>
</dbReference>
<dbReference type="RefSeq" id="WP_307341009.1">
    <property type="nucleotide sequence ID" value="NZ_JAUSUQ010000011.1"/>
</dbReference>